<keyword evidence="7 11" id="KW-0862">Zinc</keyword>
<name>A0A239YZH5_9FIRM</name>
<accession>A0A239YZH5</accession>
<dbReference type="GO" id="GO:0004222">
    <property type="term" value="F:metalloendopeptidase activity"/>
    <property type="evidence" value="ECO:0007669"/>
    <property type="project" value="InterPro"/>
</dbReference>
<feature type="transmembrane region" description="Helical" evidence="11">
    <location>
        <begin position="310"/>
        <end position="329"/>
    </location>
</feature>
<dbReference type="GO" id="GO:0016020">
    <property type="term" value="C:membrane"/>
    <property type="evidence" value="ECO:0007669"/>
    <property type="project" value="UniProtKB-SubCell"/>
</dbReference>
<evidence type="ECO:0000313" key="14">
    <source>
        <dbReference type="Proteomes" id="UP000214973"/>
    </source>
</evidence>
<dbReference type="InterPro" id="IPR036034">
    <property type="entry name" value="PDZ_sf"/>
</dbReference>
<keyword evidence="6 11" id="KW-0378">Hydrolase</keyword>
<evidence type="ECO:0000256" key="2">
    <source>
        <dbReference type="ARBA" id="ARBA00004141"/>
    </source>
</evidence>
<dbReference type="EMBL" id="LT906470">
    <property type="protein sequence ID" value="SNV64147.1"/>
    <property type="molecule type" value="Genomic_DNA"/>
</dbReference>
<feature type="transmembrane region" description="Helical" evidence="11">
    <location>
        <begin position="90"/>
        <end position="111"/>
    </location>
</feature>
<sequence>MTTALATIFVFGLIVFIHELGHFITAKMSGMQVDEFAIGFGPAIAKVKKGETLYSIRIIPLGGFNRISGMSPEEELHERSFYTKPAWKKFIVISAGAVFNFLLAIVIFFGLNLTVGNMTYSDEPVIGNVISGSAAEQADLKANDRILTIDGKPITKWEEIRPSLMGTANHGVPVVVNRNGESIETTVIPKMEQGSVKIGIYPSFTSEQYGVGEAFTKAVIDTGKTIIAMIQGLYEMIRGTQTAELSGPVGISQMAGTVAQSGFAPLLAFAAFLSINLGVINLLPLPVLDGGHLIIIIVEAITGRKLPAKALMYIQMVGIALLVTLFLYVTTQDIFRLL</sequence>
<organism evidence="13 14">
    <name type="scientific">Veillonella rodentium</name>
    <dbReference type="NCBI Taxonomy" id="248315"/>
    <lineage>
        <taxon>Bacteria</taxon>
        <taxon>Bacillati</taxon>
        <taxon>Bacillota</taxon>
        <taxon>Negativicutes</taxon>
        <taxon>Veillonellales</taxon>
        <taxon>Veillonellaceae</taxon>
        <taxon>Veillonella</taxon>
    </lineage>
</organism>
<dbReference type="Proteomes" id="UP000214973">
    <property type="component" value="Chromosome 1"/>
</dbReference>
<dbReference type="PANTHER" id="PTHR42837:SF2">
    <property type="entry name" value="MEMBRANE METALLOPROTEASE ARASP2, CHLOROPLASTIC-RELATED"/>
    <property type="match status" value="1"/>
</dbReference>
<dbReference type="AlphaFoldDB" id="A0A239YZH5"/>
<evidence type="ECO:0000256" key="9">
    <source>
        <dbReference type="ARBA" id="ARBA00023049"/>
    </source>
</evidence>
<proteinExistence type="inferred from homology"/>
<dbReference type="EC" id="3.4.24.-" evidence="11"/>
<dbReference type="PROSITE" id="PS50106">
    <property type="entry name" value="PDZ"/>
    <property type="match status" value="1"/>
</dbReference>
<evidence type="ECO:0000256" key="10">
    <source>
        <dbReference type="ARBA" id="ARBA00023136"/>
    </source>
</evidence>
<dbReference type="SMART" id="SM00228">
    <property type="entry name" value="PDZ"/>
    <property type="match status" value="1"/>
</dbReference>
<dbReference type="InterPro" id="IPR004387">
    <property type="entry name" value="Pept_M50_Zn"/>
</dbReference>
<evidence type="ECO:0000256" key="5">
    <source>
        <dbReference type="ARBA" id="ARBA00022692"/>
    </source>
</evidence>
<dbReference type="InterPro" id="IPR008915">
    <property type="entry name" value="Peptidase_M50"/>
</dbReference>
<reference evidence="13 14" key="1">
    <citation type="submission" date="2017-06" db="EMBL/GenBank/DDBJ databases">
        <authorList>
            <consortium name="Pathogen Informatics"/>
        </authorList>
    </citation>
    <scope>NUCLEOTIDE SEQUENCE [LARGE SCALE GENOMIC DNA]</scope>
    <source>
        <strain evidence="13 14">NCTC12018</strain>
    </source>
</reference>
<evidence type="ECO:0000256" key="6">
    <source>
        <dbReference type="ARBA" id="ARBA00022801"/>
    </source>
</evidence>
<keyword evidence="4 13" id="KW-0645">Protease</keyword>
<evidence type="ECO:0000256" key="11">
    <source>
        <dbReference type="RuleBase" id="RU362031"/>
    </source>
</evidence>
<keyword evidence="14" id="KW-1185">Reference proteome</keyword>
<evidence type="ECO:0000256" key="8">
    <source>
        <dbReference type="ARBA" id="ARBA00022989"/>
    </source>
</evidence>
<keyword evidence="9 11" id="KW-0482">Metalloprotease</keyword>
<dbReference type="Pfam" id="PF02163">
    <property type="entry name" value="Peptidase_M50"/>
    <property type="match status" value="1"/>
</dbReference>
<dbReference type="Pfam" id="PF17820">
    <property type="entry name" value="PDZ_6"/>
    <property type="match status" value="1"/>
</dbReference>
<dbReference type="GO" id="GO:0006508">
    <property type="term" value="P:proteolysis"/>
    <property type="evidence" value="ECO:0007669"/>
    <property type="project" value="UniProtKB-KW"/>
</dbReference>
<keyword evidence="10 11" id="KW-0472">Membrane</keyword>
<dbReference type="InterPro" id="IPR041489">
    <property type="entry name" value="PDZ_6"/>
</dbReference>
<feature type="domain" description="PDZ" evidence="12">
    <location>
        <begin position="109"/>
        <end position="154"/>
    </location>
</feature>
<comment type="similarity">
    <text evidence="3 11">Belongs to the peptidase M50B family.</text>
</comment>
<feature type="transmembrane region" description="Helical" evidence="11">
    <location>
        <begin position="266"/>
        <end position="298"/>
    </location>
</feature>
<dbReference type="CDD" id="cd06163">
    <property type="entry name" value="S2P-M50_PDZ_RseP-like"/>
    <property type="match status" value="1"/>
</dbReference>
<dbReference type="CDD" id="cd23081">
    <property type="entry name" value="cpPDZ_EcRseP-like"/>
    <property type="match status" value="1"/>
</dbReference>
<comment type="cofactor">
    <cofactor evidence="1 11">
        <name>Zn(2+)</name>
        <dbReference type="ChEBI" id="CHEBI:29105"/>
    </cofactor>
</comment>
<dbReference type="KEGG" id="vrm:44547418_00880"/>
<evidence type="ECO:0000256" key="1">
    <source>
        <dbReference type="ARBA" id="ARBA00001947"/>
    </source>
</evidence>
<comment type="subcellular location">
    <subcellularLocation>
        <location evidence="2">Membrane</location>
        <topology evidence="2">Multi-pass membrane protein</topology>
    </subcellularLocation>
</comment>
<evidence type="ECO:0000256" key="4">
    <source>
        <dbReference type="ARBA" id="ARBA00022670"/>
    </source>
</evidence>
<evidence type="ECO:0000256" key="3">
    <source>
        <dbReference type="ARBA" id="ARBA00007931"/>
    </source>
</evidence>
<dbReference type="Gene3D" id="2.30.42.10">
    <property type="match status" value="1"/>
</dbReference>
<dbReference type="GO" id="GO:0046872">
    <property type="term" value="F:metal ion binding"/>
    <property type="evidence" value="ECO:0007669"/>
    <property type="project" value="UniProtKB-KW"/>
</dbReference>
<dbReference type="InterPro" id="IPR001478">
    <property type="entry name" value="PDZ"/>
</dbReference>
<keyword evidence="11" id="KW-0479">Metal-binding</keyword>
<dbReference type="PANTHER" id="PTHR42837">
    <property type="entry name" value="REGULATOR OF SIGMA-E PROTEASE RSEP"/>
    <property type="match status" value="1"/>
</dbReference>
<dbReference type="NCBIfam" id="TIGR00054">
    <property type="entry name" value="RIP metalloprotease RseP"/>
    <property type="match status" value="1"/>
</dbReference>
<evidence type="ECO:0000256" key="7">
    <source>
        <dbReference type="ARBA" id="ARBA00022833"/>
    </source>
</evidence>
<dbReference type="SUPFAM" id="SSF50156">
    <property type="entry name" value="PDZ domain-like"/>
    <property type="match status" value="1"/>
</dbReference>
<feature type="transmembrane region" description="Helical" evidence="11">
    <location>
        <begin position="6"/>
        <end position="24"/>
    </location>
</feature>
<protein>
    <recommendedName>
        <fullName evidence="11">Zinc metalloprotease</fullName>
        <ecNumber evidence="11">3.4.24.-</ecNumber>
    </recommendedName>
</protein>
<evidence type="ECO:0000259" key="12">
    <source>
        <dbReference type="PROSITE" id="PS50106"/>
    </source>
</evidence>
<keyword evidence="5 11" id="KW-0812">Transmembrane</keyword>
<gene>
    <name evidence="13" type="primary">rasP</name>
    <name evidence="13" type="ORF">SAMEA44547418_00880</name>
</gene>
<evidence type="ECO:0000313" key="13">
    <source>
        <dbReference type="EMBL" id="SNV64147.1"/>
    </source>
</evidence>
<keyword evidence="8 11" id="KW-1133">Transmembrane helix</keyword>
<dbReference type="RefSeq" id="WP_095065858.1">
    <property type="nucleotide sequence ID" value="NZ_LT906470.1"/>
</dbReference>